<keyword evidence="4" id="KW-1185">Reference proteome</keyword>
<dbReference type="PANTHER" id="PTHR46599">
    <property type="entry name" value="PIGGYBAC TRANSPOSABLE ELEMENT-DERIVED PROTEIN 4"/>
    <property type="match status" value="1"/>
</dbReference>
<keyword evidence="1" id="KW-1133">Transmembrane helix</keyword>
<dbReference type="Pfam" id="PF13843">
    <property type="entry name" value="DDE_Tnp_1_7"/>
    <property type="match status" value="1"/>
</dbReference>
<dbReference type="Proteomes" id="UP001162156">
    <property type="component" value="Unassembled WGS sequence"/>
</dbReference>
<feature type="transmembrane region" description="Helical" evidence="1">
    <location>
        <begin position="106"/>
        <end position="125"/>
    </location>
</feature>
<organism evidence="3 4">
    <name type="scientific">Rhamnusium bicolor</name>
    <dbReference type="NCBI Taxonomy" id="1586634"/>
    <lineage>
        <taxon>Eukaryota</taxon>
        <taxon>Metazoa</taxon>
        <taxon>Ecdysozoa</taxon>
        <taxon>Arthropoda</taxon>
        <taxon>Hexapoda</taxon>
        <taxon>Insecta</taxon>
        <taxon>Pterygota</taxon>
        <taxon>Neoptera</taxon>
        <taxon>Endopterygota</taxon>
        <taxon>Coleoptera</taxon>
        <taxon>Polyphaga</taxon>
        <taxon>Cucujiformia</taxon>
        <taxon>Chrysomeloidea</taxon>
        <taxon>Cerambycidae</taxon>
        <taxon>Lepturinae</taxon>
        <taxon>Rhagiini</taxon>
        <taxon>Rhamnusium</taxon>
    </lineage>
</organism>
<keyword evidence="1" id="KW-0472">Membrane</keyword>
<comment type="caution">
    <text evidence="3">The sequence shown here is derived from an EMBL/GenBank/DDBJ whole genome shotgun (WGS) entry which is preliminary data.</text>
</comment>
<dbReference type="EMBL" id="JANEYF010002734">
    <property type="protein sequence ID" value="KAJ8942862.1"/>
    <property type="molecule type" value="Genomic_DNA"/>
</dbReference>
<dbReference type="InterPro" id="IPR029526">
    <property type="entry name" value="PGBD"/>
</dbReference>
<proteinExistence type="predicted"/>
<name>A0AAV8XWM1_9CUCU</name>
<reference evidence="3" key="1">
    <citation type="journal article" date="2023" name="Insect Mol. Biol.">
        <title>Genome sequencing provides insights into the evolution of gene families encoding plant cell wall-degrading enzymes in longhorned beetles.</title>
        <authorList>
            <person name="Shin N.R."/>
            <person name="Okamura Y."/>
            <person name="Kirsch R."/>
            <person name="Pauchet Y."/>
        </authorList>
    </citation>
    <scope>NUCLEOTIDE SEQUENCE</scope>
    <source>
        <strain evidence="3">RBIC_L_NR</strain>
    </source>
</reference>
<dbReference type="AlphaFoldDB" id="A0AAV8XWM1"/>
<keyword evidence="1" id="KW-0812">Transmembrane</keyword>
<evidence type="ECO:0000259" key="2">
    <source>
        <dbReference type="Pfam" id="PF13843"/>
    </source>
</evidence>
<protein>
    <recommendedName>
        <fullName evidence="2">PiggyBac transposable element-derived protein domain-containing protein</fullName>
    </recommendedName>
</protein>
<sequence>MMGKKLPKFKPDKNLKRGEYEWFTSNTGLVAVKWRGKRWIHLLSNYHNPALTTEVKRKQKEETSVQVPCPLLLTDYNKNMNFVNKFDQMRACYGIDKKSHKWWHRIFYFFINAAVVNAVIIYKLHQSSSPKLTKKS</sequence>
<evidence type="ECO:0000256" key="1">
    <source>
        <dbReference type="SAM" id="Phobius"/>
    </source>
</evidence>
<evidence type="ECO:0000313" key="4">
    <source>
        <dbReference type="Proteomes" id="UP001162156"/>
    </source>
</evidence>
<feature type="domain" description="PiggyBac transposable element-derived protein" evidence="2">
    <location>
        <begin position="7"/>
        <end position="118"/>
    </location>
</feature>
<gene>
    <name evidence="3" type="ORF">NQ314_009925</name>
</gene>
<accession>A0AAV8XWM1</accession>
<evidence type="ECO:0000313" key="3">
    <source>
        <dbReference type="EMBL" id="KAJ8942862.1"/>
    </source>
</evidence>
<dbReference type="PANTHER" id="PTHR46599:SF3">
    <property type="entry name" value="PIGGYBAC TRANSPOSABLE ELEMENT-DERIVED PROTEIN 4"/>
    <property type="match status" value="1"/>
</dbReference>